<dbReference type="AlphaFoldDB" id="G2PSR0"/>
<feature type="region of interest" description="Disordered" evidence="1">
    <location>
        <begin position="165"/>
        <end position="187"/>
    </location>
</feature>
<evidence type="ECO:0000313" key="3">
    <source>
        <dbReference type="Proteomes" id="UP000008908"/>
    </source>
</evidence>
<evidence type="ECO:0008006" key="4">
    <source>
        <dbReference type="Google" id="ProtNLM"/>
    </source>
</evidence>
<dbReference type="RefSeq" id="WP_014031820.1">
    <property type="nucleotide sequence ID" value="NC_015945.1"/>
</dbReference>
<reference evidence="3" key="1">
    <citation type="submission" date="2011-08" db="EMBL/GenBank/DDBJ databases">
        <title>The complete genome of Muricauda ruestringensis DSM 13258.</title>
        <authorList>
            <person name="Lucas S."/>
            <person name="Han J."/>
            <person name="Lapidus A."/>
            <person name="Bruce D."/>
            <person name="Goodwin L."/>
            <person name="Pitluck S."/>
            <person name="Peters L."/>
            <person name="Kyrpides N."/>
            <person name="Mavromatis K."/>
            <person name="Ivanova N."/>
            <person name="Ovchinnikova G."/>
            <person name="Teshima H."/>
            <person name="Detter J.C."/>
            <person name="Tapia R."/>
            <person name="Han C."/>
            <person name="Land M."/>
            <person name="Hauser L."/>
            <person name="Markowitz V."/>
            <person name="Cheng J.-F."/>
            <person name="Hugenholtz P."/>
            <person name="Woyke T."/>
            <person name="Wu D."/>
            <person name="Spring S."/>
            <person name="Schroeder M."/>
            <person name="Brambilla E."/>
            <person name="Klenk H.-P."/>
            <person name="Eisen J.A."/>
        </authorList>
    </citation>
    <scope>NUCLEOTIDE SEQUENCE [LARGE SCALE GENOMIC DNA]</scope>
    <source>
        <strain evidence="3">DSM 13258 / LMG 19739 / B1</strain>
    </source>
</reference>
<dbReference type="eggNOG" id="ENOG5031UEV">
    <property type="taxonomic scope" value="Bacteria"/>
</dbReference>
<dbReference type="HOGENOM" id="CLU_1292506_0_0_10"/>
<dbReference type="EMBL" id="CP002999">
    <property type="protein sequence ID" value="AEM69537.1"/>
    <property type="molecule type" value="Genomic_DNA"/>
</dbReference>
<reference evidence="2 3" key="2">
    <citation type="journal article" date="2012" name="Stand. Genomic Sci.">
        <title>Complete genome sequence of the facultatively anaerobic, appendaged bacterium Muricauda ruestringensis type strain (B1(T)).</title>
        <authorList>
            <person name="Huntemann M."/>
            <person name="Teshima H."/>
            <person name="Lapidus A."/>
            <person name="Nolan M."/>
            <person name="Lucas S."/>
            <person name="Hammon N."/>
            <person name="Deshpande S."/>
            <person name="Cheng J.F."/>
            <person name="Tapia R."/>
            <person name="Goodwin L.A."/>
            <person name="Pitluck S."/>
            <person name="Liolios K."/>
            <person name="Pagani I."/>
            <person name="Ivanova N."/>
            <person name="Mavromatis K."/>
            <person name="Mikhailova N."/>
            <person name="Pati A."/>
            <person name="Chen A."/>
            <person name="Palaniappan K."/>
            <person name="Land M."/>
            <person name="Hauser L."/>
            <person name="Pan C."/>
            <person name="Brambilla E.M."/>
            <person name="Rohde M."/>
            <person name="Spring S."/>
            <person name="Goker M."/>
            <person name="Detter J.C."/>
            <person name="Bristow J."/>
            <person name="Eisen J.A."/>
            <person name="Markowitz V."/>
            <person name="Hugenholtz P."/>
            <person name="Kyrpides N.C."/>
            <person name="Klenk H.P."/>
            <person name="Woyke T."/>
        </authorList>
    </citation>
    <scope>NUCLEOTIDE SEQUENCE [LARGE SCALE GENOMIC DNA]</scope>
    <source>
        <strain evidence="3">DSM 13258 / LMG 19739 / B1</strain>
    </source>
</reference>
<proteinExistence type="predicted"/>
<sequence>MKNNQKAVIAFFGATLLLLGACQQGPKKDEPTEPEQVLPPEGIISLEESKSLYDNYTKHRLGMIQEYEMERYPDRNHIPARFTSFSYADIKDYMAYIEQEAKEAGVKVESLRLYFANYPDKERFPDGKKVVHPRQNSIFLVPTTIIDGKELGFYIGADGKAKPIKGVVGNSETGEKDGPNTSQAGFAPSLFQDDIKSLNLNHGGSGPPPYTDF</sequence>
<keyword evidence="3" id="KW-1185">Reference proteome</keyword>
<evidence type="ECO:0000256" key="1">
    <source>
        <dbReference type="SAM" id="MobiDB-lite"/>
    </source>
</evidence>
<organism evidence="2 3">
    <name type="scientific">Allomuricauda ruestringensis (strain DSM 13258 / CIP 107369 / LMG 19739 / B1)</name>
    <name type="common">Muricauda ruestringensis</name>
    <dbReference type="NCBI Taxonomy" id="886377"/>
    <lineage>
        <taxon>Bacteria</taxon>
        <taxon>Pseudomonadati</taxon>
        <taxon>Bacteroidota</taxon>
        <taxon>Flavobacteriia</taxon>
        <taxon>Flavobacteriales</taxon>
        <taxon>Flavobacteriaceae</taxon>
        <taxon>Flagellimonas</taxon>
    </lineage>
</organism>
<dbReference type="OrthoDB" id="1427559at2"/>
<name>G2PSR0_ALLRU</name>
<dbReference type="PROSITE" id="PS51257">
    <property type="entry name" value="PROKAR_LIPOPROTEIN"/>
    <property type="match status" value="1"/>
</dbReference>
<accession>G2PSR0</accession>
<evidence type="ECO:0000313" key="2">
    <source>
        <dbReference type="EMBL" id="AEM69537.1"/>
    </source>
</evidence>
<dbReference type="STRING" id="886377.Murru_0483"/>
<dbReference type="Proteomes" id="UP000008908">
    <property type="component" value="Chromosome"/>
</dbReference>
<protein>
    <recommendedName>
        <fullName evidence="4">Lipoprotein</fullName>
    </recommendedName>
</protein>
<dbReference type="KEGG" id="mrs:Murru_0483"/>
<gene>
    <name evidence="2" type="ordered locus">Murru_0483</name>
</gene>